<proteinExistence type="predicted"/>
<dbReference type="EMBL" id="FUEG01000010">
    <property type="protein sequence ID" value="SJL09495.1"/>
    <property type="molecule type" value="Genomic_DNA"/>
</dbReference>
<dbReference type="InterPro" id="IPR040521">
    <property type="entry name" value="KDZ"/>
</dbReference>
<dbReference type="PANTHER" id="PTHR33096">
    <property type="entry name" value="CXC2 DOMAIN-CONTAINING PROTEIN"/>
    <property type="match status" value="1"/>
</dbReference>
<dbReference type="AlphaFoldDB" id="A0A284RLB9"/>
<dbReference type="PANTHER" id="PTHR33096:SF1">
    <property type="entry name" value="CXC1-LIKE CYSTEINE CLUSTER ASSOCIATED WITH KDZ TRANSPOSASES DOMAIN-CONTAINING PROTEIN"/>
    <property type="match status" value="1"/>
</dbReference>
<name>A0A284RLB9_ARMOS</name>
<evidence type="ECO:0008006" key="3">
    <source>
        <dbReference type="Google" id="ProtNLM"/>
    </source>
</evidence>
<gene>
    <name evidence="1" type="ORF">ARMOST_12873</name>
</gene>
<protein>
    <recommendedName>
        <fullName evidence="3">CxC1-like cysteine cluster associated with KDZ transposases domain-containing protein</fullName>
    </recommendedName>
</protein>
<dbReference type="Pfam" id="PF18758">
    <property type="entry name" value="KDZ"/>
    <property type="match status" value="1"/>
</dbReference>
<keyword evidence="2" id="KW-1185">Reference proteome</keyword>
<dbReference type="OMA" id="HQGFLPC"/>
<dbReference type="Proteomes" id="UP000219338">
    <property type="component" value="Unassembled WGS sequence"/>
</dbReference>
<dbReference type="OrthoDB" id="3035502at2759"/>
<organism evidence="1 2">
    <name type="scientific">Armillaria ostoyae</name>
    <name type="common">Armillaria root rot fungus</name>
    <dbReference type="NCBI Taxonomy" id="47428"/>
    <lineage>
        <taxon>Eukaryota</taxon>
        <taxon>Fungi</taxon>
        <taxon>Dikarya</taxon>
        <taxon>Basidiomycota</taxon>
        <taxon>Agaricomycotina</taxon>
        <taxon>Agaricomycetes</taxon>
        <taxon>Agaricomycetidae</taxon>
        <taxon>Agaricales</taxon>
        <taxon>Marasmiineae</taxon>
        <taxon>Physalacriaceae</taxon>
        <taxon>Armillaria</taxon>
    </lineage>
</organism>
<reference evidence="2" key="1">
    <citation type="journal article" date="2017" name="Nat. Ecol. Evol.">
        <title>Genome expansion and lineage-specific genetic innovations in the forest pathogenic fungi Armillaria.</title>
        <authorList>
            <person name="Sipos G."/>
            <person name="Prasanna A.N."/>
            <person name="Walter M.C."/>
            <person name="O'Connor E."/>
            <person name="Balint B."/>
            <person name="Krizsan K."/>
            <person name="Kiss B."/>
            <person name="Hess J."/>
            <person name="Varga T."/>
            <person name="Slot J."/>
            <person name="Riley R."/>
            <person name="Boka B."/>
            <person name="Rigling D."/>
            <person name="Barry K."/>
            <person name="Lee J."/>
            <person name="Mihaltcheva S."/>
            <person name="LaButti K."/>
            <person name="Lipzen A."/>
            <person name="Waldron R."/>
            <person name="Moloney N.M."/>
            <person name="Sperisen C."/>
            <person name="Kredics L."/>
            <person name="Vagvoelgyi C."/>
            <person name="Patrignani A."/>
            <person name="Fitzpatrick D."/>
            <person name="Nagy I."/>
            <person name="Doyle S."/>
            <person name="Anderson J.B."/>
            <person name="Grigoriev I.V."/>
            <person name="Gueldener U."/>
            <person name="Muensterkoetter M."/>
            <person name="Nagy L.G."/>
        </authorList>
    </citation>
    <scope>NUCLEOTIDE SEQUENCE [LARGE SCALE GENOMIC DNA]</scope>
    <source>
        <strain evidence="2">C18/9</strain>
    </source>
</reference>
<evidence type="ECO:0000313" key="1">
    <source>
        <dbReference type="EMBL" id="SJL09495.1"/>
    </source>
</evidence>
<accession>A0A284RLB9</accession>
<dbReference type="STRING" id="47428.A0A284RLB9"/>
<sequence length="645" mass="73057">MSKRLGSSKRVHTHFQNDAGVVVLKKYRSQVQISQEKDQSALSRAHEQRILSPEQLRRMEEARLAMTQGDMPADESEPSTAPLDADMMNDVLAGRTQMEISHSRGFDPQMSALADAFMEWDLSRGEEDKAGVSDEMIDGSISIKVVDLYCEYDTTVPTLSTDEFEAVALVHQGFLPCAPFHPSIVITIPAMEVYHTAHWRCPQFTIQPFVKMLCDLHAVAFRPYLLQQFSVCYNLYVDLLNTVHGWVLTALGHDTPNWRALNACPSCTYKLEGEPPLKFAMLGTMDGNDSLKRVEKRESEIIDDDGGARPGESIERLDLRNGQGDYFIPRDKVEQWSKEAIGESLVHSRDGSDESPCSERWQNMVNDMSAKAWGIFDETGIFVCLCRHGFVLLVTDMVRSGELAKYPLAIVDQLLDLYGDDLGIGYDVGCKFGTTVSRSPLGERARALRFSSLVGLFHGHAHQRLCQILFLATYVLGIGLEDLEGCERFFSGSNALATAIRHASRFHRHQAITTYMKYKDRFDTFQNLSAFLCNNYRQALDILQECPILEDSMKRLDIQDESVFDSWLKEEEEYLTKLSKEPPQETLEMEYFTALLDMYTLQASVDEAAHTWTVVTADTVDKQTHRTETAHRHLLEKRNNALKMV</sequence>
<evidence type="ECO:0000313" key="2">
    <source>
        <dbReference type="Proteomes" id="UP000219338"/>
    </source>
</evidence>